<evidence type="ECO:0000313" key="5">
    <source>
        <dbReference type="EMBL" id="PTG27934.1"/>
    </source>
</evidence>
<keyword evidence="1" id="KW-0812">Transmembrane</keyword>
<name>A0AAE5W7B2_STACR</name>
<evidence type="ECO:0000313" key="7">
    <source>
        <dbReference type="Proteomes" id="UP000242008"/>
    </source>
</evidence>
<keyword evidence="1" id="KW-0472">Membrane</keyword>
<feature type="domain" description="DUF3899" evidence="2">
    <location>
        <begin position="34"/>
        <end position="120"/>
    </location>
</feature>
<organism evidence="4 9">
    <name type="scientific">Staphylococcus chromogenes</name>
    <name type="common">Staphylococcus hyicus subsp. chromogenes</name>
    <dbReference type="NCBI Taxonomy" id="46126"/>
    <lineage>
        <taxon>Bacteria</taxon>
        <taxon>Bacillati</taxon>
        <taxon>Bacillota</taxon>
        <taxon>Bacilli</taxon>
        <taxon>Bacillales</taxon>
        <taxon>Staphylococcaceae</taxon>
        <taxon>Staphylococcus</taxon>
    </lineage>
</organism>
<feature type="transmembrane region" description="Helical" evidence="1">
    <location>
        <begin position="103"/>
        <end position="125"/>
    </location>
</feature>
<dbReference type="InterPro" id="IPR025007">
    <property type="entry name" value="DUF3899"/>
</dbReference>
<evidence type="ECO:0000256" key="1">
    <source>
        <dbReference type="SAM" id="Phobius"/>
    </source>
</evidence>
<reference evidence="4" key="2">
    <citation type="submission" date="2018-03" db="EMBL/GenBank/DDBJ databases">
        <authorList>
            <person name="Naushad S."/>
        </authorList>
    </citation>
    <scope>NUCLEOTIDE SEQUENCE</scope>
    <source>
        <strain evidence="5">SNUC 105</strain>
        <strain evidence="6">SNUC 1363</strain>
        <strain evidence="4">SNUC 505</strain>
    </source>
</reference>
<evidence type="ECO:0000313" key="3">
    <source>
        <dbReference type="EMBL" id="MDQ7175781.1"/>
    </source>
</evidence>
<comment type="caution">
    <text evidence="4">The sequence shown here is derived from an EMBL/GenBank/DDBJ whole genome shotgun (WGS) entry which is preliminary data.</text>
</comment>
<evidence type="ECO:0000259" key="2">
    <source>
        <dbReference type="Pfam" id="PF13038"/>
    </source>
</evidence>
<sequence>MPRLTNQSWIYIIITPALTLFSWLLSTHTWTHFINLFFTFSIIFSILLFTLLIIQEGIFDVTSFGFRRFKYQLMRSKDKKHYESDEFFNPKQPKKSHYVVQSWIKPALLMHVFYILLSFLMAFTVH</sequence>
<keyword evidence="7" id="KW-1185">Reference proteome</keyword>
<evidence type="ECO:0000313" key="8">
    <source>
        <dbReference type="Proteomes" id="UP000242144"/>
    </source>
</evidence>
<dbReference type="Proteomes" id="UP000242704">
    <property type="component" value="Unassembled WGS sequence"/>
</dbReference>
<evidence type="ECO:0000313" key="9">
    <source>
        <dbReference type="Proteomes" id="UP000242704"/>
    </source>
</evidence>
<dbReference type="EMBL" id="JAVGJF010000041">
    <property type="protein sequence ID" value="MDQ7175781.1"/>
    <property type="molecule type" value="Genomic_DNA"/>
</dbReference>
<feature type="transmembrane region" description="Helical" evidence="1">
    <location>
        <begin position="32"/>
        <end position="54"/>
    </location>
</feature>
<accession>A0AAE5W7B2</accession>
<dbReference type="Pfam" id="PF13038">
    <property type="entry name" value="DUF3899"/>
    <property type="match status" value="1"/>
</dbReference>
<evidence type="ECO:0000313" key="10">
    <source>
        <dbReference type="Proteomes" id="UP001240157"/>
    </source>
</evidence>
<evidence type="ECO:0000313" key="6">
    <source>
        <dbReference type="EMBL" id="PTG69996.1"/>
    </source>
</evidence>
<dbReference type="EMBL" id="PZAO01000009">
    <property type="protein sequence ID" value="PTG69996.1"/>
    <property type="molecule type" value="Genomic_DNA"/>
</dbReference>
<dbReference type="Proteomes" id="UP001240157">
    <property type="component" value="Unassembled WGS sequence"/>
</dbReference>
<dbReference type="EMBL" id="PZBZ01000059">
    <property type="protein sequence ID" value="PTG12039.1"/>
    <property type="molecule type" value="Genomic_DNA"/>
</dbReference>
<feature type="transmembrane region" description="Helical" evidence="1">
    <location>
        <begin position="9"/>
        <end position="26"/>
    </location>
</feature>
<reference evidence="7 8" key="1">
    <citation type="journal article" date="2016" name="Front. Microbiol.">
        <title>Comprehensive Phylogenetic Analysis of Bovine Non-aureus Staphylococci Species Based on Whole-Genome Sequencing.</title>
        <authorList>
            <person name="Naushad S."/>
            <person name="Barkema H.W."/>
            <person name="Luby C."/>
            <person name="Condas L.A."/>
            <person name="Nobrega D.B."/>
            <person name="Carson D.A."/>
            <person name="De Buck J."/>
        </authorList>
    </citation>
    <scope>NUCLEOTIDE SEQUENCE [LARGE SCALE GENOMIC DNA]</scope>
    <source>
        <strain evidence="5 8">SNUC 105</strain>
        <strain evidence="6 7">SNUC 1363</strain>
        <strain evidence="4 9">SNUC 505</strain>
    </source>
</reference>
<keyword evidence="1" id="KW-1133">Transmembrane helix</keyword>
<dbReference type="RefSeq" id="WP_037572210.1">
    <property type="nucleotide sequence ID" value="NZ_BMDK01000001.1"/>
</dbReference>
<proteinExistence type="predicted"/>
<reference evidence="3 10" key="3">
    <citation type="submission" date="2023-08" db="EMBL/GenBank/DDBJ databases">
        <title>Whole genome sequencing of Staphylococcus chromogenes NNSch 2386.</title>
        <authorList>
            <person name="Kropotov V.S."/>
            <person name="Boriskina E.V."/>
            <person name="Gordinskaya N.A."/>
            <person name="Shkurkina I.S."/>
            <person name="Kryazhev D.V."/>
            <person name="Alekseeva A.E."/>
            <person name="Makhova M.A."/>
        </authorList>
    </citation>
    <scope>NUCLEOTIDE SEQUENCE [LARGE SCALE GENOMIC DNA]</scope>
    <source>
        <strain evidence="3 10">NNSch 2386</strain>
    </source>
</reference>
<dbReference type="Proteomes" id="UP000242144">
    <property type="component" value="Unassembled WGS sequence"/>
</dbReference>
<gene>
    <name evidence="5" type="ORF">BU638_05200</name>
    <name evidence="4" type="ORF">BU653_09665</name>
    <name evidence="6" type="ORF">BU676_05255</name>
    <name evidence="3" type="ORF">RCF65_07225</name>
</gene>
<evidence type="ECO:0000313" key="4">
    <source>
        <dbReference type="EMBL" id="PTG12039.1"/>
    </source>
</evidence>
<protein>
    <submittedName>
        <fullName evidence="4">DUF3899 domain-containing protein</fullName>
    </submittedName>
</protein>
<dbReference type="Proteomes" id="UP000242008">
    <property type="component" value="Unassembled WGS sequence"/>
</dbReference>
<dbReference type="EMBL" id="PZCM01000004">
    <property type="protein sequence ID" value="PTG27934.1"/>
    <property type="molecule type" value="Genomic_DNA"/>
</dbReference>
<dbReference type="AlphaFoldDB" id="A0AAE5W7B2"/>